<proteinExistence type="predicted"/>
<dbReference type="RefSeq" id="WP_379853696.1">
    <property type="nucleotide sequence ID" value="NZ_JBHZPZ010000003.1"/>
</dbReference>
<gene>
    <name evidence="1" type="ORF">ACFX5E_03040</name>
</gene>
<accession>A0ABW6HSS8</accession>
<sequence length="209" mass="23269">MIKTLISYDDQDHTLGAYFQKSYEKLTSRIINPKITPNFLDGSLCTFDGVRNGIDAYNSDKFVFVAFSHGDEDCLQTSSESYVDRTNCLSFKSSLFYSTACSCSSKLGPELIENGCYSFIGYSDKVLIHPDYHNDFIDCEIHAIVEFLNTEITIGEAYKSMNDKYDETVLRLVSGSMVDTLIASTLVGNQSLLAILGNKDLTLSDLDSD</sequence>
<evidence type="ECO:0000313" key="1">
    <source>
        <dbReference type="EMBL" id="MFE3867046.1"/>
    </source>
</evidence>
<dbReference type="EMBL" id="JBHZPZ010000003">
    <property type="protein sequence ID" value="MFE3867046.1"/>
    <property type="molecule type" value="Genomic_DNA"/>
</dbReference>
<comment type="caution">
    <text evidence="1">The sequence shown here is derived from an EMBL/GenBank/DDBJ whole genome shotgun (WGS) entry which is preliminary data.</text>
</comment>
<dbReference type="Proteomes" id="UP001600109">
    <property type="component" value="Unassembled WGS sequence"/>
</dbReference>
<protein>
    <submittedName>
        <fullName evidence="1">Uncharacterized protein</fullName>
    </submittedName>
</protein>
<keyword evidence="2" id="KW-1185">Reference proteome</keyword>
<evidence type="ECO:0000313" key="2">
    <source>
        <dbReference type="Proteomes" id="UP001600109"/>
    </source>
</evidence>
<name>A0ABW6HSS8_9FLAO</name>
<organism evidence="1 2">
    <name type="scientific">Flavobacterium xylosi</name>
    <dbReference type="NCBI Taxonomy" id="3230415"/>
    <lineage>
        <taxon>Bacteria</taxon>
        <taxon>Pseudomonadati</taxon>
        <taxon>Bacteroidota</taxon>
        <taxon>Flavobacteriia</taxon>
        <taxon>Flavobacteriales</taxon>
        <taxon>Flavobacteriaceae</taxon>
        <taxon>Flavobacterium</taxon>
    </lineage>
</organism>
<reference evidence="1 2" key="1">
    <citation type="submission" date="2024-06" db="EMBL/GenBank/DDBJ databases">
        <title>Flavobacterium spp. isolated from glacier.</title>
        <authorList>
            <person name="Han D."/>
        </authorList>
    </citation>
    <scope>NUCLEOTIDE SEQUENCE [LARGE SCALE GENOMIC DNA]</scope>
    <source>
        <strain evidence="1 2">LS2P90</strain>
    </source>
</reference>